<dbReference type="Proteomes" id="UP000326565">
    <property type="component" value="Unassembled WGS sequence"/>
</dbReference>
<feature type="transmembrane region" description="Helical" evidence="10">
    <location>
        <begin position="536"/>
        <end position="553"/>
    </location>
</feature>
<comment type="subcellular location">
    <subcellularLocation>
        <location evidence="1">Membrane</location>
        <topology evidence="1">Multi-pass membrane protein</topology>
    </subcellularLocation>
</comment>
<dbReference type="FunFam" id="1.20.1250.20:FF:000284">
    <property type="entry name" value="Siderophore iron transporter mirB"/>
    <property type="match status" value="1"/>
</dbReference>
<feature type="transmembrane region" description="Helical" evidence="10">
    <location>
        <begin position="50"/>
        <end position="67"/>
    </location>
</feature>
<dbReference type="GO" id="GO:0010106">
    <property type="term" value="P:cellular response to iron ion starvation"/>
    <property type="evidence" value="ECO:0007669"/>
    <property type="project" value="UniProtKB-ARBA"/>
</dbReference>
<keyword evidence="5 10" id="KW-0812">Transmembrane</keyword>
<evidence type="ECO:0000256" key="1">
    <source>
        <dbReference type="ARBA" id="ARBA00004141"/>
    </source>
</evidence>
<evidence type="ECO:0000256" key="8">
    <source>
        <dbReference type="ARBA" id="ARBA00023065"/>
    </source>
</evidence>
<dbReference type="GO" id="GO:0006826">
    <property type="term" value="P:iron ion transport"/>
    <property type="evidence" value="ECO:0007669"/>
    <property type="project" value="UniProtKB-KW"/>
</dbReference>
<evidence type="ECO:0000256" key="3">
    <source>
        <dbReference type="ARBA" id="ARBA00022448"/>
    </source>
</evidence>
<dbReference type="InterPro" id="IPR036259">
    <property type="entry name" value="MFS_trans_sf"/>
</dbReference>
<dbReference type="SUPFAM" id="SSF103473">
    <property type="entry name" value="MFS general substrate transporter"/>
    <property type="match status" value="2"/>
</dbReference>
<feature type="transmembrane region" description="Helical" evidence="10">
    <location>
        <begin position="291"/>
        <end position="310"/>
    </location>
</feature>
<feature type="transmembrane region" description="Helical" evidence="10">
    <location>
        <begin position="147"/>
        <end position="163"/>
    </location>
</feature>
<keyword evidence="8" id="KW-0406">Ion transport</keyword>
<dbReference type="Pfam" id="PF07690">
    <property type="entry name" value="MFS_1"/>
    <property type="match status" value="1"/>
</dbReference>
<gene>
    <name evidence="11" type="ORF">BDV29DRAFT_24201</name>
</gene>
<evidence type="ECO:0000313" key="12">
    <source>
        <dbReference type="Proteomes" id="UP000326565"/>
    </source>
</evidence>
<feature type="transmembrane region" description="Helical" evidence="10">
    <location>
        <begin position="330"/>
        <end position="347"/>
    </location>
</feature>
<sequence length="570" mass="63022">MAVDKLTQSTAINEHPISLEPAQTTVDDNDQQDGVRVAEAVTATWSKKSLVIVYTCFWLLYFVQALQSNLTSNLSAYITSDFSEHSLLPVISIITNIMTGACTMPIAKILNLWDRTIGVSLMVMIAIMGLIMMAACKNVTTYCAAQAFYNVGFTGLIFSVDVLTADTSSMRNRGLAFAFTSSPNIITAFAGSPLSERFHASNWRWAYGTILILLPLVASPLIVTWELAKRKAAKENRLQYKQKSTRSWKGSVWYYFIEFDVVGVFLLIAGFCLFLLSFVLANSTAGQWRSAKIICMIVIGGVLIVAFVVYERFGAPKPFIPYQLLSSRTVIGACLLDFTYQLAYYCWNSYFTSYLQVVYNSSLTQAGYINSIFDFVSPIWLIGTGFLIRYTGQFKWLVMGAVPLYILGVGLMIYFRSPGHSIGYICMCEIFMGFSGGTMILVQQVAVMAASSHEDLAATLALLSLFGSLGGSVGNSISGAIWTNTLPVKLQELLPDDTKSQWQDIYDSLDVQLSYPVGSDTRNAINQAYALSQRNMLIAGTAIMALSFGWVMMMKNIRVKDMDTVKGVLF</sequence>
<feature type="transmembrane region" description="Helical" evidence="10">
    <location>
        <begin position="367"/>
        <end position="389"/>
    </location>
</feature>
<dbReference type="PANTHER" id="PTHR23501:SF55">
    <property type="entry name" value="SIDEROPHORE IRON TRANSPORTER, PUTATIVE (AFU_ORTHOLOGUE AFUA_3G03440)-RELATED"/>
    <property type="match status" value="1"/>
</dbReference>
<reference evidence="11 12" key="1">
    <citation type="submission" date="2019-04" db="EMBL/GenBank/DDBJ databases">
        <title>Friends and foes A comparative genomics study of 23 Aspergillus species from section Flavi.</title>
        <authorList>
            <consortium name="DOE Joint Genome Institute"/>
            <person name="Kjaerbolling I."/>
            <person name="Vesth T."/>
            <person name="Frisvad J.C."/>
            <person name="Nybo J.L."/>
            <person name="Theobald S."/>
            <person name="Kildgaard S."/>
            <person name="Isbrandt T."/>
            <person name="Kuo A."/>
            <person name="Sato A."/>
            <person name="Lyhne E.K."/>
            <person name="Kogle M.E."/>
            <person name="Wiebenga A."/>
            <person name="Kun R.S."/>
            <person name="Lubbers R.J."/>
            <person name="Makela M.R."/>
            <person name="Barry K."/>
            <person name="Chovatia M."/>
            <person name="Clum A."/>
            <person name="Daum C."/>
            <person name="Haridas S."/>
            <person name="He G."/>
            <person name="LaButti K."/>
            <person name="Lipzen A."/>
            <person name="Mondo S."/>
            <person name="Riley R."/>
            <person name="Salamov A."/>
            <person name="Simmons B.A."/>
            <person name="Magnuson J.K."/>
            <person name="Henrissat B."/>
            <person name="Mortensen U.H."/>
            <person name="Larsen T.O."/>
            <person name="Devries R.P."/>
            <person name="Grigoriev I.V."/>
            <person name="Machida M."/>
            <person name="Baker S.E."/>
            <person name="Andersen M.R."/>
        </authorList>
    </citation>
    <scope>NUCLEOTIDE SEQUENCE [LARGE SCALE GENOMIC DNA]</scope>
    <source>
        <strain evidence="11 12">CBS 151.66</strain>
    </source>
</reference>
<evidence type="ECO:0000256" key="4">
    <source>
        <dbReference type="ARBA" id="ARBA00022496"/>
    </source>
</evidence>
<dbReference type="Gene3D" id="1.20.1250.20">
    <property type="entry name" value="MFS general substrate transporter like domains"/>
    <property type="match status" value="2"/>
</dbReference>
<dbReference type="PANTHER" id="PTHR23501">
    <property type="entry name" value="MAJOR FACILITATOR SUPERFAMILY"/>
    <property type="match status" value="1"/>
</dbReference>
<feature type="transmembrane region" description="Helical" evidence="10">
    <location>
        <begin position="206"/>
        <end position="228"/>
    </location>
</feature>
<accession>A0A5N5WR95</accession>
<feature type="transmembrane region" description="Helical" evidence="10">
    <location>
        <begin position="396"/>
        <end position="415"/>
    </location>
</feature>
<feature type="transmembrane region" description="Helical" evidence="10">
    <location>
        <begin position="87"/>
        <end position="110"/>
    </location>
</feature>
<dbReference type="GO" id="GO:0022857">
    <property type="term" value="F:transmembrane transporter activity"/>
    <property type="evidence" value="ECO:0007669"/>
    <property type="project" value="InterPro"/>
</dbReference>
<dbReference type="FunFam" id="1.20.1250.20:FF:000302">
    <property type="entry name" value="MFS siderochrome iron transporter MirB"/>
    <property type="match status" value="1"/>
</dbReference>
<evidence type="ECO:0000256" key="2">
    <source>
        <dbReference type="ARBA" id="ARBA00008335"/>
    </source>
</evidence>
<evidence type="ECO:0000256" key="5">
    <source>
        <dbReference type="ARBA" id="ARBA00022692"/>
    </source>
</evidence>
<feature type="transmembrane region" description="Helical" evidence="10">
    <location>
        <begin position="421"/>
        <end position="448"/>
    </location>
</feature>
<evidence type="ECO:0000256" key="9">
    <source>
        <dbReference type="ARBA" id="ARBA00023136"/>
    </source>
</evidence>
<dbReference type="AlphaFoldDB" id="A0A5N5WR95"/>
<dbReference type="EMBL" id="ML732285">
    <property type="protein sequence ID" value="KAB8071016.1"/>
    <property type="molecule type" value="Genomic_DNA"/>
</dbReference>
<keyword evidence="7" id="KW-0408">Iron</keyword>
<keyword evidence="3" id="KW-0813">Transport</keyword>
<protein>
    <submittedName>
        <fullName evidence="11">Siderophore iron transporter mirB</fullName>
    </submittedName>
</protein>
<feature type="transmembrane region" description="Helical" evidence="10">
    <location>
        <begin position="117"/>
        <end position="135"/>
    </location>
</feature>
<name>A0A5N5WR95_9EURO</name>
<feature type="transmembrane region" description="Helical" evidence="10">
    <location>
        <begin position="252"/>
        <end position="279"/>
    </location>
</feature>
<evidence type="ECO:0000256" key="10">
    <source>
        <dbReference type="SAM" id="Phobius"/>
    </source>
</evidence>
<organism evidence="11 12">
    <name type="scientific">Aspergillus leporis</name>
    <dbReference type="NCBI Taxonomy" id="41062"/>
    <lineage>
        <taxon>Eukaryota</taxon>
        <taxon>Fungi</taxon>
        <taxon>Dikarya</taxon>
        <taxon>Ascomycota</taxon>
        <taxon>Pezizomycotina</taxon>
        <taxon>Eurotiomycetes</taxon>
        <taxon>Eurotiomycetidae</taxon>
        <taxon>Eurotiales</taxon>
        <taxon>Aspergillaceae</taxon>
        <taxon>Aspergillus</taxon>
        <taxon>Aspergillus subgen. Circumdati</taxon>
    </lineage>
</organism>
<keyword evidence="12" id="KW-1185">Reference proteome</keyword>
<keyword evidence="6 10" id="KW-1133">Transmembrane helix</keyword>
<dbReference type="InterPro" id="IPR011701">
    <property type="entry name" value="MFS"/>
</dbReference>
<evidence type="ECO:0000313" key="11">
    <source>
        <dbReference type="EMBL" id="KAB8071016.1"/>
    </source>
</evidence>
<dbReference type="GO" id="GO:0005886">
    <property type="term" value="C:plasma membrane"/>
    <property type="evidence" value="ECO:0007669"/>
    <property type="project" value="TreeGrafter"/>
</dbReference>
<keyword evidence="9 10" id="KW-0472">Membrane</keyword>
<proteinExistence type="inferred from homology"/>
<feature type="transmembrane region" description="Helical" evidence="10">
    <location>
        <begin position="460"/>
        <end position="482"/>
    </location>
</feature>
<evidence type="ECO:0000256" key="6">
    <source>
        <dbReference type="ARBA" id="ARBA00022989"/>
    </source>
</evidence>
<dbReference type="OrthoDB" id="4078873at2759"/>
<keyword evidence="4" id="KW-0410">Iron transport</keyword>
<evidence type="ECO:0000256" key="7">
    <source>
        <dbReference type="ARBA" id="ARBA00023004"/>
    </source>
</evidence>
<comment type="similarity">
    <text evidence="2">Belongs to the major facilitator superfamily.</text>
</comment>